<keyword evidence="2" id="KW-0812">Transmembrane</keyword>
<keyword evidence="2" id="KW-0472">Membrane</keyword>
<feature type="compositionally biased region" description="Basic and acidic residues" evidence="1">
    <location>
        <begin position="101"/>
        <end position="111"/>
    </location>
</feature>
<proteinExistence type="predicted"/>
<protein>
    <submittedName>
        <fullName evidence="3">Secreted protein</fullName>
    </submittedName>
</protein>
<reference evidence="3" key="1">
    <citation type="submission" date="2019-11" db="UniProtKB">
        <authorList>
            <consortium name="WormBaseParasite"/>
        </authorList>
    </citation>
    <scope>IDENTIFICATION</scope>
</reference>
<dbReference type="WBParaSite" id="MCU_013714-RA">
    <property type="protein sequence ID" value="MCU_013714-RA"/>
    <property type="gene ID" value="MCU_013714"/>
</dbReference>
<evidence type="ECO:0000256" key="2">
    <source>
        <dbReference type="SAM" id="Phobius"/>
    </source>
</evidence>
<feature type="region of interest" description="Disordered" evidence="1">
    <location>
        <begin position="80"/>
        <end position="111"/>
    </location>
</feature>
<accession>A0A5K3G0A5</accession>
<evidence type="ECO:0000256" key="1">
    <source>
        <dbReference type="SAM" id="MobiDB-lite"/>
    </source>
</evidence>
<feature type="transmembrane region" description="Helical" evidence="2">
    <location>
        <begin position="27"/>
        <end position="47"/>
    </location>
</feature>
<organism evidence="3">
    <name type="scientific">Mesocestoides corti</name>
    <name type="common">Flatworm</name>
    <dbReference type="NCBI Taxonomy" id="53468"/>
    <lineage>
        <taxon>Eukaryota</taxon>
        <taxon>Metazoa</taxon>
        <taxon>Spiralia</taxon>
        <taxon>Lophotrochozoa</taxon>
        <taxon>Platyhelminthes</taxon>
        <taxon>Cestoda</taxon>
        <taxon>Eucestoda</taxon>
        <taxon>Cyclophyllidea</taxon>
        <taxon>Mesocestoididae</taxon>
        <taxon>Mesocestoides</taxon>
    </lineage>
</organism>
<name>A0A5K3G0A5_MESCO</name>
<sequence length="151" mass="16684">GTTEQALLNQSQTRTTSQGLPFESTTLATPLIIYCSSVVLLWLAAYLPRMSLERRGTQNYLRPGGLVCLRPDPTPHCLPLSNPSPNKKKTSTTEQALLTDQKPEPRVRRLPSEPTTLATPLVIYCISSISFSGWLPSFPVCHWIAERHGIG</sequence>
<keyword evidence="2" id="KW-1133">Transmembrane helix</keyword>
<evidence type="ECO:0000313" key="3">
    <source>
        <dbReference type="WBParaSite" id="MCU_013714-RA"/>
    </source>
</evidence>
<dbReference type="AlphaFoldDB" id="A0A5K3G0A5"/>